<evidence type="ECO:0000256" key="6">
    <source>
        <dbReference type="ARBA" id="ARBA00023163"/>
    </source>
</evidence>
<sequence>MKILVIEDEENVLEVVEAYLKKEKFQVYTSSNGALGLELFFKHNPDFIVLDLMLPDISGEEICKRIRKQSNVPILMLTAKSSVDDRIIGLSIGADDYLIKPFSPRELIMRIKTIMRRTSTTEPLSSQIEFNNGDLKIDELQHKVYKKNKLIELTPVQYKLLMFFIRNPKKVFSRDELIEHVLGSDFDGYDRTIDAHIKNIRRKIEDDPKHPKYIITVFGFGYKFEGE</sequence>
<dbReference type="SMART" id="SM00448">
    <property type="entry name" value="REC"/>
    <property type="match status" value="1"/>
</dbReference>
<feature type="domain" description="OmpR/PhoB-type" evidence="11">
    <location>
        <begin position="125"/>
        <end position="226"/>
    </location>
</feature>
<dbReference type="InterPro" id="IPR001867">
    <property type="entry name" value="OmpR/PhoB-type_DNA-bd"/>
</dbReference>
<dbReference type="GO" id="GO:0006355">
    <property type="term" value="P:regulation of DNA-templated transcription"/>
    <property type="evidence" value="ECO:0007669"/>
    <property type="project" value="InterPro"/>
</dbReference>
<comment type="caution">
    <text evidence="12">The sequence shown here is derived from an EMBL/GenBank/DDBJ whole genome shotgun (WGS) entry which is preliminary data.</text>
</comment>
<comment type="function">
    <text evidence="7">May play the central regulatory role in sporulation. It may be an element of the effector pathway responsible for the activation of sporulation genes in response to nutritional stress. Spo0A may act in concert with spo0H (a sigma factor) to control the expression of some genes that are critical to the sporulation process.</text>
</comment>
<evidence type="ECO:0000256" key="3">
    <source>
        <dbReference type="ARBA" id="ARBA00023012"/>
    </source>
</evidence>
<reference evidence="12 13" key="1">
    <citation type="submission" date="2016-02" db="EMBL/GenBank/DDBJ databases">
        <title>Genome sequence of Clostridium tepidiprofundi DSM 19306.</title>
        <authorList>
            <person name="Poehlein A."/>
            <person name="Daniel R."/>
        </authorList>
    </citation>
    <scope>NUCLEOTIDE SEQUENCE [LARGE SCALE GENOMIC DNA]</scope>
    <source>
        <strain evidence="12 13">DSM 19306</strain>
    </source>
</reference>
<dbReference type="InterPro" id="IPR016032">
    <property type="entry name" value="Sig_transdc_resp-reg_C-effctor"/>
</dbReference>
<evidence type="ECO:0000256" key="1">
    <source>
        <dbReference type="ARBA" id="ARBA00018672"/>
    </source>
</evidence>
<name>A0A151B6Y4_9CLOT</name>
<keyword evidence="5 9" id="KW-0238">DNA-binding</keyword>
<dbReference type="Gene3D" id="3.40.50.2300">
    <property type="match status" value="1"/>
</dbReference>
<protein>
    <recommendedName>
        <fullName evidence="1">Stage 0 sporulation protein A homolog</fullName>
    </recommendedName>
</protein>
<dbReference type="GO" id="GO:0000156">
    <property type="term" value="F:phosphorelay response regulator activity"/>
    <property type="evidence" value="ECO:0007669"/>
    <property type="project" value="TreeGrafter"/>
</dbReference>
<dbReference type="GO" id="GO:0005829">
    <property type="term" value="C:cytosol"/>
    <property type="evidence" value="ECO:0007669"/>
    <property type="project" value="TreeGrafter"/>
</dbReference>
<dbReference type="InterPro" id="IPR036388">
    <property type="entry name" value="WH-like_DNA-bd_sf"/>
</dbReference>
<feature type="modified residue" description="4-aspartylphosphate" evidence="8">
    <location>
        <position position="51"/>
    </location>
</feature>
<keyword evidence="6" id="KW-0804">Transcription</keyword>
<dbReference type="PANTHER" id="PTHR48111">
    <property type="entry name" value="REGULATOR OF RPOS"/>
    <property type="match status" value="1"/>
</dbReference>
<evidence type="ECO:0000313" key="12">
    <source>
        <dbReference type="EMBL" id="KYH35407.1"/>
    </source>
</evidence>
<evidence type="ECO:0000313" key="13">
    <source>
        <dbReference type="Proteomes" id="UP000075531"/>
    </source>
</evidence>
<dbReference type="Gene3D" id="6.10.250.690">
    <property type="match status" value="1"/>
</dbReference>
<dbReference type="Gene3D" id="1.10.10.10">
    <property type="entry name" value="Winged helix-like DNA-binding domain superfamily/Winged helix DNA-binding domain"/>
    <property type="match status" value="1"/>
</dbReference>
<dbReference type="PATRIC" id="fig|1121338.3.peg.590"/>
<keyword evidence="2 8" id="KW-0597">Phosphoprotein</keyword>
<evidence type="ECO:0000256" key="4">
    <source>
        <dbReference type="ARBA" id="ARBA00023015"/>
    </source>
</evidence>
<keyword evidence="3" id="KW-0902">Two-component regulatory system</keyword>
<feature type="domain" description="Response regulatory" evidence="10">
    <location>
        <begin position="2"/>
        <end position="115"/>
    </location>
</feature>
<evidence type="ECO:0000256" key="9">
    <source>
        <dbReference type="PROSITE-ProRule" id="PRU01091"/>
    </source>
</evidence>
<dbReference type="STRING" id="1121338.CLTEP_05830"/>
<evidence type="ECO:0000256" key="2">
    <source>
        <dbReference type="ARBA" id="ARBA00022553"/>
    </source>
</evidence>
<gene>
    <name evidence="12" type="primary">regX3</name>
    <name evidence="12" type="ORF">CLTEP_05830</name>
</gene>
<dbReference type="EMBL" id="LTBA01000003">
    <property type="protein sequence ID" value="KYH35407.1"/>
    <property type="molecule type" value="Genomic_DNA"/>
</dbReference>
<dbReference type="OrthoDB" id="9802426at2"/>
<evidence type="ECO:0000259" key="10">
    <source>
        <dbReference type="PROSITE" id="PS50110"/>
    </source>
</evidence>
<accession>A0A151B6Y4</accession>
<dbReference type="CDD" id="cd00383">
    <property type="entry name" value="trans_reg_C"/>
    <property type="match status" value="1"/>
</dbReference>
<dbReference type="PROSITE" id="PS50110">
    <property type="entry name" value="RESPONSE_REGULATORY"/>
    <property type="match status" value="1"/>
</dbReference>
<dbReference type="InterPro" id="IPR039420">
    <property type="entry name" value="WalR-like"/>
</dbReference>
<evidence type="ECO:0000256" key="8">
    <source>
        <dbReference type="PROSITE-ProRule" id="PRU00169"/>
    </source>
</evidence>
<dbReference type="InterPro" id="IPR011006">
    <property type="entry name" value="CheY-like_superfamily"/>
</dbReference>
<feature type="DNA-binding region" description="OmpR/PhoB-type" evidence="9">
    <location>
        <begin position="125"/>
        <end position="226"/>
    </location>
</feature>
<dbReference type="InterPro" id="IPR001789">
    <property type="entry name" value="Sig_transdc_resp-reg_receiver"/>
</dbReference>
<dbReference type="CDD" id="cd17574">
    <property type="entry name" value="REC_OmpR"/>
    <property type="match status" value="1"/>
</dbReference>
<dbReference type="GO" id="GO:0032993">
    <property type="term" value="C:protein-DNA complex"/>
    <property type="evidence" value="ECO:0007669"/>
    <property type="project" value="TreeGrafter"/>
</dbReference>
<dbReference type="PANTHER" id="PTHR48111:SF73">
    <property type="entry name" value="ALKALINE PHOSPHATASE SYNTHESIS TRANSCRIPTIONAL REGULATORY PROTEIN PHOP"/>
    <property type="match status" value="1"/>
</dbReference>
<dbReference type="Pfam" id="PF00486">
    <property type="entry name" value="Trans_reg_C"/>
    <property type="match status" value="1"/>
</dbReference>
<dbReference type="FunFam" id="3.40.50.2300:FF:000001">
    <property type="entry name" value="DNA-binding response regulator PhoB"/>
    <property type="match status" value="1"/>
</dbReference>
<dbReference type="PROSITE" id="PS51755">
    <property type="entry name" value="OMPR_PHOB"/>
    <property type="match status" value="1"/>
</dbReference>
<dbReference type="Pfam" id="PF00072">
    <property type="entry name" value="Response_reg"/>
    <property type="match status" value="1"/>
</dbReference>
<dbReference type="RefSeq" id="WP_066822317.1">
    <property type="nucleotide sequence ID" value="NZ_LTBA01000003.1"/>
</dbReference>
<evidence type="ECO:0000256" key="5">
    <source>
        <dbReference type="ARBA" id="ARBA00023125"/>
    </source>
</evidence>
<dbReference type="GO" id="GO:0000976">
    <property type="term" value="F:transcription cis-regulatory region binding"/>
    <property type="evidence" value="ECO:0007669"/>
    <property type="project" value="TreeGrafter"/>
</dbReference>
<keyword evidence="13" id="KW-1185">Reference proteome</keyword>
<organism evidence="12 13">
    <name type="scientific">Clostridium tepidiprofundi DSM 19306</name>
    <dbReference type="NCBI Taxonomy" id="1121338"/>
    <lineage>
        <taxon>Bacteria</taxon>
        <taxon>Bacillati</taxon>
        <taxon>Bacillota</taxon>
        <taxon>Clostridia</taxon>
        <taxon>Eubacteriales</taxon>
        <taxon>Clostridiaceae</taxon>
        <taxon>Clostridium</taxon>
    </lineage>
</organism>
<dbReference type="SMART" id="SM00862">
    <property type="entry name" value="Trans_reg_C"/>
    <property type="match status" value="1"/>
</dbReference>
<evidence type="ECO:0000256" key="7">
    <source>
        <dbReference type="ARBA" id="ARBA00024867"/>
    </source>
</evidence>
<dbReference type="AlphaFoldDB" id="A0A151B6Y4"/>
<evidence type="ECO:0000259" key="11">
    <source>
        <dbReference type="PROSITE" id="PS51755"/>
    </source>
</evidence>
<proteinExistence type="predicted"/>
<dbReference type="Proteomes" id="UP000075531">
    <property type="component" value="Unassembled WGS sequence"/>
</dbReference>
<keyword evidence="4" id="KW-0805">Transcription regulation</keyword>
<dbReference type="SUPFAM" id="SSF52172">
    <property type="entry name" value="CheY-like"/>
    <property type="match status" value="1"/>
</dbReference>
<dbReference type="FunFam" id="1.10.10.10:FF:000018">
    <property type="entry name" value="DNA-binding response regulator ResD"/>
    <property type="match status" value="1"/>
</dbReference>
<dbReference type="SUPFAM" id="SSF46894">
    <property type="entry name" value="C-terminal effector domain of the bipartite response regulators"/>
    <property type="match status" value="1"/>
</dbReference>